<gene>
    <name evidence="4" type="ordered locus">Sph21_2769</name>
</gene>
<dbReference type="InterPro" id="IPR006860">
    <property type="entry name" value="FecR"/>
</dbReference>
<evidence type="ECO:0000259" key="2">
    <source>
        <dbReference type="Pfam" id="PF04773"/>
    </source>
</evidence>
<dbReference type="PIRSF" id="PIRSF018266">
    <property type="entry name" value="FecR"/>
    <property type="match status" value="1"/>
</dbReference>
<organism evidence="4">
    <name type="scientific">Sphingobacterium sp. (strain 21)</name>
    <dbReference type="NCBI Taxonomy" id="743722"/>
    <lineage>
        <taxon>Bacteria</taxon>
        <taxon>Pseudomonadati</taxon>
        <taxon>Bacteroidota</taxon>
        <taxon>Sphingobacteriia</taxon>
        <taxon>Sphingobacteriales</taxon>
        <taxon>Sphingobacteriaceae</taxon>
        <taxon>Sphingobacterium</taxon>
    </lineage>
</organism>
<evidence type="ECO:0000259" key="3">
    <source>
        <dbReference type="Pfam" id="PF16344"/>
    </source>
</evidence>
<dbReference type="FunFam" id="2.60.120.1440:FF:000001">
    <property type="entry name" value="Putative anti-sigma factor"/>
    <property type="match status" value="1"/>
</dbReference>
<dbReference type="Gene3D" id="2.60.120.1440">
    <property type="match status" value="1"/>
</dbReference>
<reference evidence="4" key="1">
    <citation type="submission" date="2011-03" db="EMBL/GenBank/DDBJ databases">
        <title>Complete sequence of Sphingobacterium sp. 21.</title>
        <authorList>
            <consortium name="US DOE Joint Genome Institute"/>
            <person name="Lucas S."/>
            <person name="Copeland A."/>
            <person name="Lapidus A."/>
            <person name="Cheng J.-F."/>
            <person name="Goodwin L."/>
            <person name="Pitluck S."/>
            <person name="Davenport K."/>
            <person name="Detter J.C."/>
            <person name="Han C."/>
            <person name="Tapia R."/>
            <person name="Land M."/>
            <person name="Hauser L."/>
            <person name="Kyrpides N."/>
            <person name="Ivanova N."/>
            <person name="Ovchinnikova G."/>
            <person name="Pagani I."/>
            <person name="Siebers A.K."/>
            <person name="Allgaier M."/>
            <person name="Thelen M.P."/>
            <person name="Hugenholtz P."/>
            <person name="Woyke T."/>
        </authorList>
    </citation>
    <scope>NUCLEOTIDE SEQUENCE</scope>
    <source>
        <strain evidence="4">21</strain>
    </source>
</reference>
<dbReference type="STRING" id="743722.Sph21_2769"/>
<dbReference type="InterPro" id="IPR012373">
    <property type="entry name" value="Ferrdict_sens_TM"/>
</dbReference>
<dbReference type="AlphaFoldDB" id="F4C1P3"/>
<dbReference type="HOGENOM" id="CLU_050192_2_3_10"/>
<dbReference type="OrthoDB" id="1523735at2"/>
<dbReference type="InterPro" id="IPR032508">
    <property type="entry name" value="FecR_C"/>
</dbReference>
<dbReference type="PATRIC" id="fig|743722.3.peg.2961"/>
<dbReference type="PANTHER" id="PTHR30273">
    <property type="entry name" value="PERIPLASMIC SIGNAL SENSOR AND SIGMA FACTOR ACTIVATOR FECR-RELATED"/>
    <property type="match status" value="1"/>
</dbReference>
<dbReference type="KEGG" id="shg:Sph21_2769"/>
<feature type="domain" description="Protein FecR C-terminal" evidence="3">
    <location>
        <begin position="296"/>
        <end position="364"/>
    </location>
</feature>
<keyword evidence="1" id="KW-0812">Transmembrane</keyword>
<proteinExistence type="predicted"/>
<dbReference type="Pfam" id="PF16344">
    <property type="entry name" value="FecR_C"/>
    <property type="match status" value="1"/>
</dbReference>
<dbReference type="PANTHER" id="PTHR30273:SF2">
    <property type="entry name" value="PROTEIN FECR"/>
    <property type="match status" value="1"/>
</dbReference>
<dbReference type="Pfam" id="PF04773">
    <property type="entry name" value="FecR"/>
    <property type="match status" value="1"/>
</dbReference>
<dbReference type="GO" id="GO:0016989">
    <property type="term" value="F:sigma factor antagonist activity"/>
    <property type="evidence" value="ECO:0007669"/>
    <property type="project" value="TreeGrafter"/>
</dbReference>
<evidence type="ECO:0000256" key="1">
    <source>
        <dbReference type="SAM" id="Phobius"/>
    </source>
</evidence>
<dbReference type="eggNOG" id="COG3712">
    <property type="taxonomic scope" value="Bacteria"/>
</dbReference>
<dbReference type="EMBL" id="CP002584">
    <property type="protein sequence ID" value="ADZ79316.1"/>
    <property type="molecule type" value="Genomic_DNA"/>
</dbReference>
<keyword evidence="1" id="KW-0472">Membrane</keyword>
<keyword evidence="1" id="KW-1133">Transmembrane helix</keyword>
<name>F4C1P3_SPHS2</name>
<protein>
    <submittedName>
        <fullName evidence="4">Anti-FecI sigma factor, FecR</fullName>
    </submittedName>
</protein>
<evidence type="ECO:0000313" key="4">
    <source>
        <dbReference type="EMBL" id="ADZ79316.1"/>
    </source>
</evidence>
<feature type="domain" description="FecR protein" evidence="2">
    <location>
        <begin position="137"/>
        <end position="231"/>
    </location>
</feature>
<accession>F4C1P3</accession>
<sequence length="365" mass="42757">MLPNFMNDNRIIVLLTRKMAGEINELEQEELTKLLSESPEAIYYDEFVKELWSQDTVQNSDPQAFYQRHKAKHQHKFDFVAEKDDENSFNTKLEKRWSLRRKWFFYSAAASVISVLLIGFFWRRYSDQDALGNRIEIVAEKGIRKQWILPDGTKVWLNADSRLSYNDFKDARRRLVSLEGEAYFDVAKDRNKPFIIRTEEISIRVLGTAFNVKAYPNEQKTEATLIKGAIELSVNKRPKERIVLKPSEKIAVINSKQAMGARDKQPNSVIVTIGNLSKVHVEDKEYIQETSWIDNKLIFKNETMEELIPKLERWYNVNIQVSAQKVKSYRYTANIAGENITQLLNAMQLIKPFQYKIEDDEIIIY</sequence>
<feature type="transmembrane region" description="Helical" evidence="1">
    <location>
        <begin position="103"/>
        <end position="122"/>
    </location>
</feature>
<dbReference type="Gene3D" id="3.55.50.30">
    <property type="match status" value="1"/>
</dbReference>